<dbReference type="InterPro" id="IPR050638">
    <property type="entry name" value="AA-Vitamin_Transporters"/>
</dbReference>
<evidence type="ECO:0000256" key="5">
    <source>
        <dbReference type="ARBA" id="ARBA00023136"/>
    </source>
</evidence>
<protein>
    <submittedName>
        <fullName evidence="8">DMT family transporter</fullName>
    </submittedName>
</protein>
<dbReference type="GO" id="GO:0016020">
    <property type="term" value="C:membrane"/>
    <property type="evidence" value="ECO:0007669"/>
    <property type="project" value="UniProtKB-SubCell"/>
</dbReference>
<feature type="domain" description="EamA" evidence="7">
    <location>
        <begin position="30"/>
        <end position="158"/>
    </location>
</feature>
<gene>
    <name evidence="8" type="ORF">D3869_21045</name>
</gene>
<name>A0A4D8RAE4_AZOBR</name>
<evidence type="ECO:0000256" key="1">
    <source>
        <dbReference type="ARBA" id="ARBA00004141"/>
    </source>
</evidence>
<evidence type="ECO:0000256" key="4">
    <source>
        <dbReference type="ARBA" id="ARBA00022989"/>
    </source>
</evidence>
<dbReference type="PANTHER" id="PTHR32322">
    <property type="entry name" value="INNER MEMBRANE TRANSPORTER"/>
    <property type="match status" value="1"/>
</dbReference>
<reference evidence="8 9" key="1">
    <citation type="submission" date="2018-09" db="EMBL/GenBank/DDBJ databases">
        <title>Whole genome based analysis of evolution and adaptive divergence in Indian and Brazilian strains of Azospirillum brasilense.</title>
        <authorList>
            <person name="Singh C."/>
            <person name="Tripathi A.K."/>
        </authorList>
    </citation>
    <scope>NUCLEOTIDE SEQUENCE [LARGE SCALE GENOMIC DNA]</scope>
    <source>
        <strain evidence="8 9">MTCC4039</strain>
        <plasmid evidence="8 9">p1</plasmid>
    </source>
</reference>
<evidence type="ECO:0000256" key="3">
    <source>
        <dbReference type="ARBA" id="ARBA00022692"/>
    </source>
</evidence>
<accession>A0A4D8RAE4</accession>
<feature type="transmembrane region" description="Helical" evidence="6">
    <location>
        <begin position="196"/>
        <end position="220"/>
    </location>
</feature>
<keyword evidence="8" id="KW-0614">Plasmid</keyword>
<feature type="transmembrane region" description="Helical" evidence="6">
    <location>
        <begin position="54"/>
        <end position="74"/>
    </location>
</feature>
<feature type="domain" description="EamA" evidence="7">
    <location>
        <begin position="170"/>
        <end position="305"/>
    </location>
</feature>
<dbReference type="Proteomes" id="UP000298693">
    <property type="component" value="Plasmid p1"/>
</dbReference>
<proteinExistence type="inferred from homology"/>
<comment type="subcellular location">
    <subcellularLocation>
        <location evidence="1">Membrane</location>
        <topology evidence="1">Multi-pass membrane protein</topology>
    </subcellularLocation>
</comment>
<comment type="similarity">
    <text evidence="2">Belongs to the EamA transporter family.</text>
</comment>
<keyword evidence="5 6" id="KW-0472">Membrane</keyword>
<feature type="transmembrane region" description="Helical" evidence="6">
    <location>
        <begin position="144"/>
        <end position="162"/>
    </location>
</feature>
<feature type="transmembrane region" description="Helical" evidence="6">
    <location>
        <begin position="86"/>
        <end position="103"/>
    </location>
</feature>
<organism evidence="8 9">
    <name type="scientific">Azospirillum brasilense</name>
    <dbReference type="NCBI Taxonomy" id="192"/>
    <lineage>
        <taxon>Bacteria</taxon>
        <taxon>Pseudomonadati</taxon>
        <taxon>Pseudomonadota</taxon>
        <taxon>Alphaproteobacteria</taxon>
        <taxon>Rhodospirillales</taxon>
        <taxon>Azospirillaceae</taxon>
        <taxon>Azospirillum</taxon>
    </lineage>
</organism>
<evidence type="ECO:0000313" key="8">
    <source>
        <dbReference type="EMBL" id="QCO17683.1"/>
    </source>
</evidence>
<evidence type="ECO:0000259" key="7">
    <source>
        <dbReference type="Pfam" id="PF00892"/>
    </source>
</evidence>
<feature type="transmembrane region" description="Helical" evidence="6">
    <location>
        <begin position="263"/>
        <end position="282"/>
    </location>
</feature>
<keyword evidence="3 6" id="KW-0812">Transmembrane</keyword>
<dbReference type="Pfam" id="PF00892">
    <property type="entry name" value="EamA"/>
    <property type="match status" value="2"/>
</dbReference>
<evidence type="ECO:0000313" key="9">
    <source>
        <dbReference type="Proteomes" id="UP000298693"/>
    </source>
</evidence>
<dbReference type="AlphaFoldDB" id="A0A4D8RAE4"/>
<dbReference type="SUPFAM" id="SSF103481">
    <property type="entry name" value="Multidrug resistance efflux transporter EmrE"/>
    <property type="match status" value="2"/>
</dbReference>
<feature type="transmembrane region" description="Helical" evidence="6">
    <location>
        <begin position="115"/>
        <end position="135"/>
    </location>
</feature>
<sequence>MTNAVTNAATHAATHSLPLTDPRAAPLALVVPFCLAWSSAFAAGKIGLADCPPLLLLAFRFLIAGALLAAVAAWRGEYRGMGGRTLGLLALLGLLNHALYLGLSYSGMTHVSSGLTALIVSANPVLTAALAALLLGEAMTRRKAVGLALGVAGVALVVRGRLGSGTDAPLGIALAVGALVALSAGTLLFKRLAPRTGLLAGTGVQVLAAGLALLPLGLLLEDAGSIRLTAGFAGSLVYQALVVSIGGYLLWFRLLQRTSATEASAYHFLMPPLGMLFGWALLGETVQPWDLLGILPVALGIRLVTRG</sequence>
<dbReference type="InterPro" id="IPR037185">
    <property type="entry name" value="EmrE-like"/>
</dbReference>
<geneLocation type="plasmid" evidence="8">
    <name>p1</name>
</geneLocation>
<feature type="transmembrane region" description="Helical" evidence="6">
    <location>
        <begin position="27"/>
        <end position="48"/>
    </location>
</feature>
<feature type="transmembrane region" description="Helical" evidence="6">
    <location>
        <begin position="232"/>
        <end position="251"/>
    </location>
</feature>
<dbReference type="RefSeq" id="WP_137141774.1">
    <property type="nucleotide sequence ID" value="NZ_CP032346.1"/>
</dbReference>
<evidence type="ECO:0000256" key="6">
    <source>
        <dbReference type="SAM" id="Phobius"/>
    </source>
</evidence>
<feature type="transmembrane region" description="Helical" evidence="6">
    <location>
        <begin position="168"/>
        <end position="189"/>
    </location>
</feature>
<dbReference type="InterPro" id="IPR000620">
    <property type="entry name" value="EamA_dom"/>
</dbReference>
<keyword evidence="4 6" id="KW-1133">Transmembrane helix</keyword>
<evidence type="ECO:0000256" key="2">
    <source>
        <dbReference type="ARBA" id="ARBA00007362"/>
    </source>
</evidence>
<dbReference type="PANTHER" id="PTHR32322:SF2">
    <property type="entry name" value="EAMA DOMAIN-CONTAINING PROTEIN"/>
    <property type="match status" value="1"/>
</dbReference>
<dbReference type="EMBL" id="CP032346">
    <property type="protein sequence ID" value="QCO17683.1"/>
    <property type="molecule type" value="Genomic_DNA"/>
</dbReference>